<dbReference type="AlphaFoldDB" id="A0AAV1TXX9"/>
<organism evidence="2 3">
    <name type="scientific">Peronospora matthiolae</name>
    <dbReference type="NCBI Taxonomy" id="2874970"/>
    <lineage>
        <taxon>Eukaryota</taxon>
        <taxon>Sar</taxon>
        <taxon>Stramenopiles</taxon>
        <taxon>Oomycota</taxon>
        <taxon>Peronosporomycetes</taxon>
        <taxon>Peronosporales</taxon>
        <taxon>Peronosporaceae</taxon>
        <taxon>Peronospora</taxon>
    </lineage>
</organism>
<name>A0AAV1TXX9_9STRA</name>
<evidence type="ECO:0000313" key="3">
    <source>
        <dbReference type="Proteomes" id="UP001162060"/>
    </source>
</evidence>
<evidence type="ECO:0000256" key="1">
    <source>
        <dbReference type="SAM" id="MobiDB-lite"/>
    </source>
</evidence>
<feature type="region of interest" description="Disordered" evidence="1">
    <location>
        <begin position="1"/>
        <end position="20"/>
    </location>
</feature>
<dbReference type="EMBL" id="CAKLBY020000101">
    <property type="protein sequence ID" value="CAK7926558.1"/>
    <property type="molecule type" value="Genomic_DNA"/>
</dbReference>
<reference evidence="2" key="1">
    <citation type="submission" date="2024-01" db="EMBL/GenBank/DDBJ databases">
        <authorList>
            <person name="Webb A."/>
        </authorList>
    </citation>
    <scope>NUCLEOTIDE SEQUENCE</scope>
    <source>
        <strain evidence="2">Pm1</strain>
    </source>
</reference>
<protein>
    <submittedName>
        <fullName evidence="2">Uncharacterized protein</fullName>
    </submittedName>
</protein>
<sequence length="64" mass="6809">MGLVTLVSARSNGSDAVERRKQQRNLVEKVKEETVAAAARGTWSCQECRSSGAAGVADGDTRSR</sequence>
<dbReference type="Proteomes" id="UP001162060">
    <property type="component" value="Unassembled WGS sequence"/>
</dbReference>
<proteinExistence type="predicted"/>
<accession>A0AAV1TXX9</accession>
<gene>
    <name evidence="2" type="ORF">PM001_LOCUS11708</name>
</gene>
<evidence type="ECO:0000313" key="2">
    <source>
        <dbReference type="EMBL" id="CAK7926558.1"/>
    </source>
</evidence>
<comment type="caution">
    <text evidence="2">The sequence shown here is derived from an EMBL/GenBank/DDBJ whole genome shotgun (WGS) entry which is preliminary data.</text>
</comment>